<dbReference type="GO" id="GO:0036503">
    <property type="term" value="P:ERAD pathway"/>
    <property type="evidence" value="ECO:0007669"/>
    <property type="project" value="TreeGrafter"/>
</dbReference>
<feature type="region of interest" description="Disordered" evidence="1">
    <location>
        <begin position="647"/>
        <end position="675"/>
    </location>
</feature>
<feature type="region of interest" description="Disordered" evidence="1">
    <location>
        <begin position="182"/>
        <end position="228"/>
    </location>
</feature>
<dbReference type="EMBL" id="QGKW02002228">
    <property type="protein sequence ID" value="KAF2538189.1"/>
    <property type="molecule type" value="Genomic_DNA"/>
</dbReference>
<evidence type="ECO:0000313" key="2">
    <source>
        <dbReference type="EMBL" id="KAF2538189.1"/>
    </source>
</evidence>
<gene>
    <name evidence="2" type="ORF">F2Q68_00019960</name>
</gene>
<feature type="compositionally biased region" description="Low complexity" evidence="1">
    <location>
        <begin position="208"/>
        <end position="225"/>
    </location>
</feature>
<accession>A0A8S9FYW7</accession>
<evidence type="ECO:0000256" key="1">
    <source>
        <dbReference type="SAM" id="MobiDB-lite"/>
    </source>
</evidence>
<feature type="region of interest" description="Disordered" evidence="1">
    <location>
        <begin position="529"/>
        <end position="560"/>
    </location>
</feature>
<dbReference type="Proteomes" id="UP000712281">
    <property type="component" value="Unassembled WGS sequence"/>
</dbReference>
<dbReference type="PANTHER" id="PTHR15204:SF5">
    <property type="entry name" value="LARGE PROLINE-RICH PROTEIN BAG6 ISOFORM X1"/>
    <property type="match status" value="1"/>
</dbReference>
<feature type="compositionally biased region" description="Low complexity" evidence="1">
    <location>
        <begin position="660"/>
        <end position="675"/>
    </location>
</feature>
<dbReference type="AlphaFoldDB" id="A0A8S9FYW7"/>
<feature type="region of interest" description="Disordered" evidence="1">
    <location>
        <begin position="279"/>
        <end position="310"/>
    </location>
</feature>
<feature type="region of interest" description="Disordered" evidence="1">
    <location>
        <begin position="454"/>
        <end position="480"/>
    </location>
</feature>
<dbReference type="GO" id="GO:0071818">
    <property type="term" value="C:BAT3 complex"/>
    <property type="evidence" value="ECO:0007669"/>
    <property type="project" value="TreeGrafter"/>
</dbReference>
<sequence length="777" mass="82055">MITEARETTPARGPPPSIRRLRENAVDKSYGNRTTQILFDNFHSLPVVSPLQIGGDLTDFLETSPFFLMLQWEVSPSLQLMSYCLRQINRDMQHLENGHTLHLIVRQPAESMPSSGTPSEGAAANDGNGSNGGPSRGRGHISHSVVLGTFNPADHTEGFGPDISRVIGAVLNSFGVGGQNLPNSSINVTQPSMPSNLSGHPPPGNASGGTPATGGQSQAAGQSQPRPAFTSAAFRASMPHVVQIPITAATTIPIPSFQTPIPDSLDTLMEFINRMEQALSRNGYQPDTSSATSEGRPREELPRNRQGPSTPEALAIVLRSSQRLLSGLAVSSLSHIAGRLEQDGSSPDPALRGQIQTEAVQVGLAMQHLGALLLELGRTLLTLRMGQSQELSYVNSGPAVYISPSGPNPIMVQPFPHQTSPLFTGAAGSSNPVTGQGGLGTSSRQINIHIHAGSSASPTMSSVGNHQSSGEQGEHNSNTSSVRVLPTRNFTAASAPAPAPSHFTNFTAATAPAPAPSHFTGENVSAEIQSGASSAVTEQATNTVATSTPEESSPLRDLPSERSDSIVCLSCNLITIYFLFTTSLPITNLQFFNQGQRGKEHCEDSGHPEVDTISDAKLTKKATPEVVTPLGLGLGGLDRKKRSKQLKTLGKNEDGGTSASVEGVQQGSGTSSQQQLLQSLFSGSSRGRGGANSEGGGGFDLSRMVQQMMPLANVQPMMQMIEHSDPPEDVFRAMVENAAMSQEDLADVLCSDEALAHEYAELLRRDLEGRLQDNHGP</sequence>
<proteinExistence type="predicted"/>
<feature type="compositionally biased region" description="Polar residues" evidence="1">
    <location>
        <begin position="529"/>
        <end position="551"/>
    </location>
</feature>
<protein>
    <submittedName>
        <fullName evidence="2">Uncharacterized protein</fullName>
    </submittedName>
</protein>
<dbReference type="GO" id="GO:0031593">
    <property type="term" value="F:polyubiquitin modification-dependent protein binding"/>
    <property type="evidence" value="ECO:0007669"/>
    <property type="project" value="TreeGrafter"/>
</dbReference>
<feature type="compositionally biased region" description="Polar residues" evidence="1">
    <location>
        <begin position="279"/>
        <end position="293"/>
    </location>
</feature>
<comment type="caution">
    <text evidence="2">The sequence shown here is derived from an EMBL/GenBank/DDBJ whole genome shotgun (WGS) entry which is preliminary data.</text>
</comment>
<dbReference type="PANTHER" id="PTHR15204">
    <property type="entry name" value="LARGE PROLINE-RICH PROTEIN BAG6"/>
    <property type="match status" value="1"/>
</dbReference>
<feature type="compositionally biased region" description="Polar residues" evidence="1">
    <location>
        <begin position="182"/>
        <end position="198"/>
    </location>
</feature>
<organism evidence="2 3">
    <name type="scientific">Brassica cretica</name>
    <name type="common">Mustard</name>
    <dbReference type="NCBI Taxonomy" id="69181"/>
    <lineage>
        <taxon>Eukaryota</taxon>
        <taxon>Viridiplantae</taxon>
        <taxon>Streptophyta</taxon>
        <taxon>Embryophyta</taxon>
        <taxon>Tracheophyta</taxon>
        <taxon>Spermatophyta</taxon>
        <taxon>Magnoliopsida</taxon>
        <taxon>eudicotyledons</taxon>
        <taxon>Gunneridae</taxon>
        <taxon>Pentapetalae</taxon>
        <taxon>rosids</taxon>
        <taxon>malvids</taxon>
        <taxon>Brassicales</taxon>
        <taxon>Brassicaceae</taxon>
        <taxon>Brassiceae</taxon>
        <taxon>Brassica</taxon>
    </lineage>
</organism>
<reference evidence="2" key="1">
    <citation type="submission" date="2019-12" db="EMBL/GenBank/DDBJ databases">
        <title>Genome sequencing and annotation of Brassica cretica.</title>
        <authorList>
            <person name="Studholme D.J."/>
            <person name="Sarris P.F."/>
        </authorList>
    </citation>
    <scope>NUCLEOTIDE SEQUENCE</scope>
    <source>
        <strain evidence="2">PFS-001/15</strain>
        <tissue evidence="2">Leaf</tissue>
    </source>
</reference>
<feature type="region of interest" description="Disordered" evidence="1">
    <location>
        <begin position="109"/>
        <end position="142"/>
    </location>
</feature>
<evidence type="ECO:0000313" key="3">
    <source>
        <dbReference type="Proteomes" id="UP000712281"/>
    </source>
</evidence>
<name>A0A8S9FYW7_BRACR</name>
<dbReference type="GO" id="GO:0051787">
    <property type="term" value="F:misfolded protein binding"/>
    <property type="evidence" value="ECO:0007669"/>
    <property type="project" value="TreeGrafter"/>
</dbReference>